<keyword evidence="2" id="KW-1185">Reference proteome</keyword>
<proteinExistence type="predicted"/>
<dbReference type="Proteomes" id="UP001139461">
    <property type="component" value="Unassembled WGS sequence"/>
</dbReference>
<sequence>MQIYDHDSPEAITFKNNFIELDNWIEHLNYIEKEISNLLNLGKTELSSVFQSQPVLDKLTREKEVNTAAIDSFLKYKESLPKAAECEDVDCDMFYVAEHEKFRNMYSAHLKKYRNVKEEYFSVLGK</sequence>
<dbReference type="EMBL" id="JAIRBA010000001">
    <property type="protein sequence ID" value="MCG2417584.1"/>
    <property type="molecule type" value="Genomic_DNA"/>
</dbReference>
<evidence type="ECO:0000313" key="2">
    <source>
        <dbReference type="Proteomes" id="UP001139461"/>
    </source>
</evidence>
<organism evidence="1 2">
    <name type="scientific">Aequorivita vitellina</name>
    <dbReference type="NCBI Taxonomy" id="2874475"/>
    <lineage>
        <taxon>Bacteria</taxon>
        <taxon>Pseudomonadati</taxon>
        <taxon>Bacteroidota</taxon>
        <taxon>Flavobacteriia</taxon>
        <taxon>Flavobacteriales</taxon>
        <taxon>Flavobacteriaceae</taxon>
        <taxon>Aequorivita</taxon>
    </lineage>
</organism>
<name>A0A9X1QVW5_9FLAO</name>
<reference evidence="1" key="1">
    <citation type="submission" date="2021-09" db="EMBL/GenBank/DDBJ databases">
        <title>Genome of Aequorivita sp. strain F47161.</title>
        <authorList>
            <person name="Wang Y."/>
        </authorList>
    </citation>
    <scope>NUCLEOTIDE SEQUENCE</scope>
    <source>
        <strain evidence="1">F47161</strain>
    </source>
</reference>
<dbReference type="AlphaFoldDB" id="A0A9X1QVW5"/>
<evidence type="ECO:0000313" key="1">
    <source>
        <dbReference type="EMBL" id="MCG2417584.1"/>
    </source>
</evidence>
<comment type="caution">
    <text evidence="1">The sequence shown here is derived from an EMBL/GenBank/DDBJ whole genome shotgun (WGS) entry which is preliminary data.</text>
</comment>
<gene>
    <name evidence="1" type="ORF">K8089_01020</name>
</gene>
<accession>A0A9X1QVW5</accession>
<protein>
    <submittedName>
        <fullName evidence="1">Uncharacterized protein</fullName>
    </submittedName>
</protein>
<dbReference type="RefSeq" id="WP_237601400.1">
    <property type="nucleotide sequence ID" value="NZ_JAIRBA010000001.1"/>
</dbReference>